<reference evidence="1 2" key="1">
    <citation type="submission" date="2021-03" db="EMBL/GenBank/DDBJ databases">
        <title>Antimicrobial resistance genes in bacteria isolated from Japanese honey, and their potential for conferring macrolide and lincosamide resistance in the American foulbrood pathogen Paenibacillus larvae.</title>
        <authorList>
            <person name="Okamoto M."/>
            <person name="Kumagai M."/>
            <person name="Kanamori H."/>
            <person name="Takamatsu D."/>
        </authorList>
    </citation>
    <scope>NUCLEOTIDE SEQUENCE [LARGE SCALE GENOMIC DNA]</scope>
    <source>
        <strain evidence="1 2">J6TS1</strain>
    </source>
</reference>
<dbReference type="Proteomes" id="UP000680670">
    <property type="component" value="Unassembled WGS sequence"/>
</dbReference>
<gene>
    <name evidence="1" type="ORF">J6TS1_08790</name>
</gene>
<comment type="caution">
    <text evidence="1">The sequence shown here is derived from an EMBL/GenBank/DDBJ whole genome shotgun (WGS) entry which is preliminary data.</text>
</comment>
<accession>A0ABQ4KTM5</accession>
<evidence type="ECO:0000313" key="1">
    <source>
        <dbReference type="EMBL" id="GIN95009.1"/>
    </source>
</evidence>
<sequence>MFILKIDRLEMIKMHHTDFMNNVPALTFDDTNDRSMFATPKFTQWHENQSQERVWLYFLNVFTSAFRSALTNMYWKLLYNSL</sequence>
<organism evidence="1 2">
    <name type="scientific">Siminovitchia terrae</name>
    <name type="common">Bacillus terrae</name>
    <dbReference type="NCBI Taxonomy" id="1914933"/>
    <lineage>
        <taxon>Bacteria</taxon>
        <taxon>Bacillati</taxon>
        <taxon>Bacillota</taxon>
        <taxon>Bacilli</taxon>
        <taxon>Bacillales</taxon>
        <taxon>Bacillaceae</taxon>
        <taxon>Siminovitchia</taxon>
    </lineage>
</organism>
<proteinExistence type="predicted"/>
<evidence type="ECO:0000313" key="2">
    <source>
        <dbReference type="Proteomes" id="UP000680670"/>
    </source>
</evidence>
<keyword evidence="2" id="KW-1185">Reference proteome</keyword>
<dbReference type="EMBL" id="BORJ01000001">
    <property type="protein sequence ID" value="GIN95009.1"/>
    <property type="molecule type" value="Genomic_DNA"/>
</dbReference>
<protein>
    <submittedName>
        <fullName evidence="1">Uncharacterized protein</fullName>
    </submittedName>
</protein>
<name>A0ABQ4KTM5_SIMTE</name>